<keyword evidence="2" id="KW-0479">Metal-binding</keyword>
<dbReference type="SMART" id="SM00704">
    <property type="entry name" value="ZnF_CDGSH"/>
    <property type="match status" value="2"/>
</dbReference>
<sequence length="210" mass="22450">MDDDVKVVIETRENGPLVIKGLDELTGPDGQPLEVKPVVALCRCGGSKTKPFCDGSHKTNGFQSSGGTPSGVNRILRYAGQEVTVTYNPLICSHAAECGRIAPEVFNPAQKPWVQPDKGSRNAVESVIAHCPSGALALALGDAVTHLVADRARIEVARNGPYYVREADIAEPHPGEGACRRKYVLCRCGKSGIKPYCDGSHRDQGWKSGD</sequence>
<gene>
    <name evidence="6" type="ORF">OEZ71_10350</name>
</gene>
<dbReference type="InterPro" id="IPR042216">
    <property type="entry name" value="MitoNEET_CISD"/>
</dbReference>
<dbReference type="PANTHER" id="PTHR46491">
    <property type="entry name" value="CDGSH IRON SULFUR DOMAIN PROTEIN HOMOLOG"/>
    <property type="match status" value="1"/>
</dbReference>
<evidence type="ECO:0000256" key="3">
    <source>
        <dbReference type="ARBA" id="ARBA00023004"/>
    </source>
</evidence>
<accession>A0ABT2ZNI8</accession>
<evidence type="ECO:0000256" key="4">
    <source>
        <dbReference type="ARBA" id="ARBA00023014"/>
    </source>
</evidence>
<proteinExistence type="predicted"/>
<protein>
    <submittedName>
        <fullName evidence="6">CDGSH iron-sulfur domain-containing protein</fullName>
    </submittedName>
</protein>
<keyword evidence="7" id="KW-1185">Reference proteome</keyword>
<evidence type="ECO:0000256" key="1">
    <source>
        <dbReference type="ARBA" id="ARBA00022714"/>
    </source>
</evidence>
<dbReference type="Pfam" id="PF06902">
    <property type="entry name" value="Fer4_19"/>
    <property type="match status" value="1"/>
</dbReference>
<feature type="domain" description="Iron-binding zinc finger CDGSH type" evidence="5">
    <location>
        <begin position="159"/>
        <end position="207"/>
    </location>
</feature>
<evidence type="ECO:0000256" key="2">
    <source>
        <dbReference type="ARBA" id="ARBA00022723"/>
    </source>
</evidence>
<keyword evidence="3" id="KW-0408">Iron</keyword>
<dbReference type="Pfam" id="PF09360">
    <property type="entry name" value="zf-CDGSH"/>
    <property type="match status" value="2"/>
</dbReference>
<reference evidence="6 7" key="1">
    <citation type="submission" date="2022-10" db="EMBL/GenBank/DDBJ databases">
        <title>Defluviimonas sp. nov., isolated from ocean surface sediments.</title>
        <authorList>
            <person name="He W."/>
            <person name="Wang L."/>
            <person name="Zhang D.-F."/>
        </authorList>
    </citation>
    <scope>NUCLEOTIDE SEQUENCE [LARGE SCALE GENOMIC DNA]</scope>
    <source>
        <strain evidence="6 7">WL0050</strain>
    </source>
</reference>
<dbReference type="InterPro" id="IPR052950">
    <property type="entry name" value="CISD"/>
</dbReference>
<evidence type="ECO:0000313" key="7">
    <source>
        <dbReference type="Proteomes" id="UP001652564"/>
    </source>
</evidence>
<dbReference type="EMBL" id="JAOWKZ010000002">
    <property type="protein sequence ID" value="MCV2872694.1"/>
    <property type="molecule type" value="Genomic_DNA"/>
</dbReference>
<dbReference type="InterPro" id="IPR010693">
    <property type="entry name" value="Divergent_4Fe-4S_mono-cluster"/>
</dbReference>
<dbReference type="RefSeq" id="WP_263739871.1">
    <property type="nucleotide sequence ID" value="NZ_JAOWKZ010000002.1"/>
</dbReference>
<dbReference type="Proteomes" id="UP001652564">
    <property type="component" value="Unassembled WGS sequence"/>
</dbReference>
<organism evidence="6 7">
    <name type="scientific">Albidovulum litorale</name>
    <dbReference type="NCBI Taxonomy" id="2984134"/>
    <lineage>
        <taxon>Bacteria</taxon>
        <taxon>Pseudomonadati</taxon>
        <taxon>Pseudomonadota</taxon>
        <taxon>Alphaproteobacteria</taxon>
        <taxon>Rhodobacterales</taxon>
        <taxon>Paracoccaceae</taxon>
        <taxon>Albidovulum</taxon>
    </lineage>
</organism>
<dbReference type="InterPro" id="IPR018967">
    <property type="entry name" value="FeS-contain_CDGSH-typ"/>
</dbReference>
<name>A0ABT2ZNI8_9RHOB</name>
<keyword evidence="1" id="KW-0001">2Fe-2S</keyword>
<evidence type="ECO:0000313" key="6">
    <source>
        <dbReference type="EMBL" id="MCV2872694.1"/>
    </source>
</evidence>
<feature type="domain" description="Iron-binding zinc finger CDGSH type" evidence="5">
    <location>
        <begin position="26"/>
        <end position="63"/>
    </location>
</feature>
<evidence type="ECO:0000259" key="5">
    <source>
        <dbReference type="SMART" id="SM00704"/>
    </source>
</evidence>
<comment type="caution">
    <text evidence="6">The sequence shown here is derived from an EMBL/GenBank/DDBJ whole genome shotgun (WGS) entry which is preliminary data.</text>
</comment>
<dbReference type="Gene3D" id="3.40.5.90">
    <property type="entry name" value="CDGSH iron-sulfur domain, mitoNEET-type"/>
    <property type="match status" value="2"/>
</dbReference>
<dbReference type="PANTHER" id="PTHR46491:SF3">
    <property type="entry name" value="CDGSH IRON-SULFUR DOMAIN-CONTAINING PROTEIN 3, MITOCHONDRIAL"/>
    <property type="match status" value="1"/>
</dbReference>
<keyword evidence="4" id="KW-0411">Iron-sulfur</keyword>